<proteinExistence type="inferred from homology"/>
<dbReference type="GO" id="GO:0017110">
    <property type="term" value="F:nucleoside diphosphate phosphatase activity"/>
    <property type="evidence" value="ECO:0007669"/>
    <property type="project" value="UniProtKB-EC"/>
</dbReference>
<dbReference type="Pfam" id="PF01150">
    <property type="entry name" value="GDA1_CD39"/>
    <property type="match status" value="1"/>
</dbReference>
<evidence type="ECO:0000256" key="5">
    <source>
        <dbReference type="PIRSR" id="PIRSR600407-2"/>
    </source>
</evidence>
<evidence type="ECO:0000256" key="1">
    <source>
        <dbReference type="ARBA" id="ARBA00009283"/>
    </source>
</evidence>
<evidence type="ECO:0000256" key="6">
    <source>
        <dbReference type="SAM" id="Phobius"/>
    </source>
</evidence>
<comment type="similarity">
    <text evidence="1">Belongs to the GDA1/CD39 NTPase family.</text>
</comment>
<keyword evidence="6" id="KW-0812">Transmembrane</keyword>
<dbReference type="FunFam" id="3.30.420.40:FF:000052">
    <property type="entry name" value="Ectonucleoside triphosphate diphosphohydrolase 5"/>
    <property type="match status" value="1"/>
</dbReference>
<evidence type="ECO:0000313" key="8">
    <source>
        <dbReference type="Proteomes" id="UP000694413"/>
    </source>
</evidence>
<evidence type="ECO:0000313" key="7">
    <source>
        <dbReference type="Ensembl" id="ENSZALP00000006424.1"/>
    </source>
</evidence>
<dbReference type="InterPro" id="IPR000407">
    <property type="entry name" value="GDA1_CD39_NTPase"/>
</dbReference>
<keyword evidence="5" id="KW-0067">ATP-binding</keyword>
<keyword evidence="5" id="KW-0547">Nucleotide-binding</keyword>
<organism evidence="7 8">
    <name type="scientific">Zonotrichia albicollis</name>
    <name type="common">White-throated sparrow</name>
    <name type="synonym">Fringilla albicollis</name>
    <dbReference type="NCBI Taxonomy" id="44394"/>
    <lineage>
        <taxon>Eukaryota</taxon>
        <taxon>Metazoa</taxon>
        <taxon>Chordata</taxon>
        <taxon>Craniata</taxon>
        <taxon>Vertebrata</taxon>
        <taxon>Euteleostomi</taxon>
        <taxon>Archelosauria</taxon>
        <taxon>Archosauria</taxon>
        <taxon>Dinosauria</taxon>
        <taxon>Saurischia</taxon>
        <taxon>Theropoda</taxon>
        <taxon>Coelurosauria</taxon>
        <taxon>Aves</taxon>
        <taxon>Neognathae</taxon>
        <taxon>Neoaves</taxon>
        <taxon>Telluraves</taxon>
        <taxon>Australaves</taxon>
        <taxon>Passeriformes</taxon>
        <taxon>Passerellidae</taxon>
        <taxon>Zonotrichia</taxon>
    </lineage>
</organism>
<dbReference type="Ensembl" id="ENSZALT00000009359.1">
    <property type="protein sequence ID" value="ENSZALP00000006424.1"/>
    <property type="gene ID" value="ENSZALG00000005838.1"/>
</dbReference>
<evidence type="ECO:0000256" key="2">
    <source>
        <dbReference type="ARBA" id="ARBA00022801"/>
    </source>
</evidence>
<feature type="transmembrane region" description="Helical" evidence="6">
    <location>
        <begin position="49"/>
        <end position="67"/>
    </location>
</feature>
<accession>A0A8D2MGH4</accession>
<dbReference type="AlphaFoldDB" id="A0A8D2MGH4"/>
<name>A0A8D2MGH4_ZONAL</name>
<dbReference type="Gene3D" id="3.30.420.40">
    <property type="match status" value="1"/>
</dbReference>
<feature type="active site" description="Proton acceptor" evidence="4">
    <location>
        <position position="224"/>
    </location>
</feature>
<dbReference type="GO" id="GO:0005794">
    <property type="term" value="C:Golgi apparatus"/>
    <property type="evidence" value="ECO:0007669"/>
    <property type="project" value="TreeGrafter"/>
</dbReference>
<keyword evidence="6" id="KW-1133">Transmembrane helix</keyword>
<evidence type="ECO:0000256" key="3">
    <source>
        <dbReference type="ARBA" id="ARBA00038863"/>
    </source>
</evidence>
<keyword evidence="2" id="KW-0378">Hydrolase</keyword>
<dbReference type="PANTHER" id="PTHR11782">
    <property type="entry name" value="ADENOSINE/GUANOSINE DIPHOSPHATASE"/>
    <property type="match status" value="1"/>
</dbReference>
<evidence type="ECO:0000256" key="4">
    <source>
        <dbReference type="PIRSR" id="PIRSR600407-1"/>
    </source>
</evidence>
<protein>
    <recommendedName>
        <fullName evidence="3">nucleoside diphosphate phosphatase</fullName>
        <ecNumber evidence="3">3.6.1.6</ecNumber>
    </recommendedName>
</protein>
<keyword evidence="8" id="KW-1185">Reference proteome</keyword>
<keyword evidence="6" id="KW-0472">Membrane</keyword>
<reference evidence="7" key="1">
    <citation type="submission" date="2025-08" db="UniProtKB">
        <authorList>
            <consortium name="Ensembl"/>
        </authorList>
    </citation>
    <scope>IDENTIFICATION</scope>
</reference>
<feature type="binding site" evidence="5">
    <location>
        <begin position="251"/>
        <end position="255"/>
    </location>
    <ligand>
        <name>ATP</name>
        <dbReference type="ChEBI" id="CHEBI:30616"/>
    </ligand>
</feature>
<dbReference type="Proteomes" id="UP000694413">
    <property type="component" value="Unassembled WGS sequence"/>
</dbReference>
<dbReference type="EC" id="3.6.1.6" evidence="3"/>
<sequence length="478" mass="53222">MFISLLISIFMLPPQERMVTQHLSGMFDHGPLDQGQMQLQRTMKISKRFFAFGILTCIAVYVAYVKWHLGSKPFVGATEGVAESRGDKLSHQAVSTDLSVFYGIMFDAGSTGTRIHIFKFAQQPRETPRLTHETFKALKPGLSAYADDVEKSGQGIKELLEVAKKEVPMELWKFTPLVLKATAGLRLLPGEKAQKLLEKVKEIFQASPFFVRDNCVSIMNGTDEGEQLYRGSFCTPGNSSRRSVGMLDLGGGSTQITFLPRAKATLQTSPSGHTTSFQMFNHTYKLYSYSYLGLGLMSARLAILGGVEGKPLGEGEELISPCLPPGFKSEWQHAEIVYKIKGQKAGEPLYESCSNKVAKMLYKKVHRAGEVKDLDFYIFSYYYDCAAEAGLIDKEKGGSLTVGDFEIAAKYVCKTMEISPGNNPFLCMDLTYITFLLQELGFPKSQGFKLARKIDNVETSWALGATFHYIDSLNRLQY</sequence>
<dbReference type="PANTHER" id="PTHR11782:SF99">
    <property type="entry name" value="ECTONUCLEOSIDE TRIPHOSPHATE DIPHOSPHOHYDROLASE 6"/>
    <property type="match status" value="1"/>
</dbReference>
<dbReference type="GO" id="GO:0005524">
    <property type="term" value="F:ATP binding"/>
    <property type="evidence" value="ECO:0007669"/>
    <property type="project" value="UniProtKB-KW"/>
</dbReference>
<reference evidence="7" key="2">
    <citation type="submission" date="2025-09" db="UniProtKB">
        <authorList>
            <consortium name="Ensembl"/>
        </authorList>
    </citation>
    <scope>IDENTIFICATION</scope>
</reference>
<dbReference type="Gene3D" id="3.30.420.150">
    <property type="entry name" value="Exopolyphosphatase. Domain 2"/>
    <property type="match status" value="1"/>
</dbReference>
<gene>
    <name evidence="7" type="primary">ENTPD6</name>
</gene>